<sequence length="116" mass="11827">MVSFTSTLLAILPVLSTLVSASPIAARTSNVSVTFIGAADAQYTLDFPVSSTWTPTNNVLSISHIQTSAGGPCVFFGIDGAVFVAPAEGGYGDVGPPQTIVGGICGPFPGQDYGMW</sequence>
<evidence type="ECO:0000313" key="2">
    <source>
        <dbReference type="EMBL" id="KIV84757.1"/>
    </source>
</evidence>
<dbReference type="AlphaFoldDB" id="A0A0D1YPL3"/>
<dbReference type="HOGENOM" id="CLU_166271_0_0_1"/>
<feature type="signal peptide" evidence="1">
    <location>
        <begin position="1"/>
        <end position="21"/>
    </location>
</feature>
<gene>
    <name evidence="2" type="ORF">PV11_00516</name>
</gene>
<name>A0A0D1YPL3_9EURO</name>
<organism evidence="2 3">
    <name type="scientific">Exophiala sideris</name>
    <dbReference type="NCBI Taxonomy" id="1016849"/>
    <lineage>
        <taxon>Eukaryota</taxon>
        <taxon>Fungi</taxon>
        <taxon>Dikarya</taxon>
        <taxon>Ascomycota</taxon>
        <taxon>Pezizomycotina</taxon>
        <taxon>Eurotiomycetes</taxon>
        <taxon>Chaetothyriomycetidae</taxon>
        <taxon>Chaetothyriales</taxon>
        <taxon>Herpotrichiellaceae</taxon>
        <taxon>Exophiala</taxon>
    </lineage>
</organism>
<accession>A0A0D1YPL3</accession>
<dbReference type="OrthoDB" id="4509278at2759"/>
<dbReference type="Proteomes" id="UP000053599">
    <property type="component" value="Unassembled WGS sequence"/>
</dbReference>
<evidence type="ECO:0000256" key="1">
    <source>
        <dbReference type="SAM" id="SignalP"/>
    </source>
</evidence>
<feature type="chain" id="PRO_5002237232" evidence="1">
    <location>
        <begin position="22"/>
        <end position="116"/>
    </location>
</feature>
<protein>
    <submittedName>
        <fullName evidence="2">Uncharacterized protein</fullName>
    </submittedName>
</protein>
<keyword evidence="1" id="KW-0732">Signal</keyword>
<reference evidence="2 3" key="1">
    <citation type="submission" date="2015-01" db="EMBL/GenBank/DDBJ databases">
        <title>The Genome Sequence of Exophiala sideris CBS121828.</title>
        <authorList>
            <consortium name="The Broad Institute Genomics Platform"/>
            <person name="Cuomo C."/>
            <person name="de Hoog S."/>
            <person name="Gorbushina A."/>
            <person name="Stielow B."/>
            <person name="Teixiera M."/>
            <person name="Abouelleil A."/>
            <person name="Chapman S.B."/>
            <person name="Priest M."/>
            <person name="Young S.K."/>
            <person name="Wortman J."/>
            <person name="Nusbaum C."/>
            <person name="Birren B."/>
        </authorList>
    </citation>
    <scope>NUCLEOTIDE SEQUENCE [LARGE SCALE GENOMIC DNA]</scope>
    <source>
        <strain evidence="2 3">CBS 121828</strain>
    </source>
</reference>
<dbReference type="EMBL" id="KN846951">
    <property type="protein sequence ID" value="KIV84757.1"/>
    <property type="molecule type" value="Genomic_DNA"/>
</dbReference>
<evidence type="ECO:0000313" key="3">
    <source>
        <dbReference type="Proteomes" id="UP000053599"/>
    </source>
</evidence>
<proteinExistence type="predicted"/>